<keyword evidence="1" id="KW-1133">Transmembrane helix</keyword>
<accession>A0ABS0FE51</accession>
<dbReference type="RefSeq" id="WP_196080451.1">
    <property type="nucleotide sequence ID" value="NZ_JADPVI010000003.1"/>
</dbReference>
<keyword evidence="1" id="KW-0812">Transmembrane</keyword>
<evidence type="ECO:0000313" key="3">
    <source>
        <dbReference type="Proteomes" id="UP000660070"/>
    </source>
</evidence>
<keyword evidence="3" id="KW-1185">Reference proteome</keyword>
<sequence>MKQKEPSEMTAEELLIELQKIKSTNVINALLVGVMIGVAIYSTVRNGFGILTAFPLFFIPMFAKKWSYKKALEKESKERDCSRD</sequence>
<dbReference type="EMBL" id="JADPVI010000003">
    <property type="protein sequence ID" value="MBF8457979.1"/>
    <property type="molecule type" value="Genomic_DNA"/>
</dbReference>
<evidence type="ECO:0000313" key="2">
    <source>
        <dbReference type="EMBL" id="MBF8457979.1"/>
    </source>
</evidence>
<protein>
    <submittedName>
        <fullName evidence="2">FUSC family protein</fullName>
    </submittedName>
</protein>
<gene>
    <name evidence="2" type="ORF">IV494_12400</name>
</gene>
<dbReference type="Proteomes" id="UP000660070">
    <property type="component" value="Unassembled WGS sequence"/>
</dbReference>
<name>A0ABS0FE51_9FLAO</name>
<proteinExistence type="predicted"/>
<comment type="caution">
    <text evidence="2">The sequence shown here is derived from an EMBL/GenBank/DDBJ whole genome shotgun (WGS) entry which is preliminary data.</text>
</comment>
<organism evidence="2 3">
    <name type="scientific">Kaistella gelatinilytica</name>
    <dbReference type="NCBI Taxonomy" id="2787636"/>
    <lineage>
        <taxon>Bacteria</taxon>
        <taxon>Pseudomonadati</taxon>
        <taxon>Bacteroidota</taxon>
        <taxon>Flavobacteriia</taxon>
        <taxon>Flavobacteriales</taxon>
        <taxon>Weeksellaceae</taxon>
        <taxon>Chryseobacterium group</taxon>
        <taxon>Kaistella</taxon>
    </lineage>
</organism>
<evidence type="ECO:0000256" key="1">
    <source>
        <dbReference type="SAM" id="Phobius"/>
    </source>
</evidence>
<reference evidence="2 3" key="1">
    <citation type="submission" date="2020-11" db="EMBL/GenBank/DDBJ databases">
        <title>Kaistella gelatinilytica sp. nov., a flavobacterium isolated from Antarctic Soil.</title>
        <authorList>
            <person name="Li J."/>
        </authorList>
    </citation>
    <scope>NUCLEOTIDE SEQUENCE [LARGE SCALE GENOMIC DNA]</scope>
    <source>
        <strain evidence="2 3">G5-32</strain>
    </source>
</reference>
<feature type="transmembrane region" description="Helical" evidence="1">
    <location>
        <begin position="21"/>
        <end position="41"/>
    </location>
</feature>
<keyword evidence="1" id="KW-0472">Membrane</keyword>